<evidence type="ECO:0000256" key="1">
    <source>
        <dbReference type="SAM" id="Coils"/>
    </source>
</evidence>
<dbReference type="AlphaFoldDB" id="A0A9D4S674"/>
<feature type="region of interest" description="Disordered" evidence="2">
    <location>
        <begin position="111"/>
        <end position="146"/>
    </location>
</feature>
<protein>
    <submittedName>
        <fullName evidence="3">Uncharacterized protein</fullName>
    </submittedName>
</protein>
<evidence type="ECO:0000313" key="4">
    <source>
        <dbReference type="Proteomes" id="UP000828390"/>
    </source>
</evidence>
<feature type="compositionally biased region" description="Low complexity" evidence="2">
    <location>
        <begin position="211"/>
        <end position="220"/>
    </location>
</feature>
<sequence length="965" mass="112070">DKHQQQSTSATLQAKQVDDKFREILQKRKSGRVSDTDDAQTIRTEDFVDKFQDTMVYSSADEAEKIRSLEDDLHSDGGSDTDTLQCKLAYLSRTPYPTLCKFNDKDFELQSDHNGGKAPAPGYPPIYPKPTVTSSLPRPSVRSSLKLTTGHISDADSVRTEDFEHSFKDMMVPTGNQTESDLDTANTDGGNDPIHSKVKQLLKATAKYRISHNSSPSSNSILKTRSSSSEDKPKSDHKSKQHVRISPQLPQYQNQSKGEDSDDTLCSDKEDKVISPRSQDTTFLKSGDRDAETHREIVRESDRIRREMERERRSKTNSPDRELLRDRSPTRTYLTLTSQPKEKNAELRATQSALDVTQAALLEARKDLKNIQAQYEDARTQLMLSEYKRENSTKELARISNELCLKQEESKRLETMATRRREEMKHFDDIGFTKEEAVQIISENEKMKSRLRNLDAVHAERDEVIQQLETSKQELFNEQKKARGRIEELQEELENMASNLEQTQTEKEDLAKRLQKMEVSFKLMEREKNELIQEKTRQYEEERDKYRKDKSDWRKRSTDDVELVRQELVKMTNRVAALQEEVQNKDEINHQLRDEMLEIRRQAEQEKDSKSYILEEHKKTLQTLRKETDCAMVQLRESLFLEKQKTMDAMREELEQERRDITARTSERYEARIAELETIMKAKNEELGHLNGLADKLEADIARNKTKNSEEIKLQVQEAVAKERQSQEEERAWAVQQEREGLEREHRAQIAKFHEDIGRMKEEQKQLEIRMKEQRAELDDMRNSNKTALHEKLIAVARAKELMRQEHVTELERIKEQMKNEHKKEIDKLRDTIRIQEDELRQLREERVRVSRQQKDSASSLDRTERTLINEINEECRKTSEVLGLNPRKVNLSSSTGSTVKSPTTSALPNKGGELFLFTQAQEVCRASEFKIVTSPPVGNKSKQEFMSPKPEGAQQERGATKVQD</sequence>
<gene>
    <name evidence="3" type="ORF">DPMN_018247</name>
</gene>
<feature type="coiled-coil region" evidence="1">
    <location>
        <begin position="454"/>
        <end position="609"/>
    </location>
</feature>
<feature type="compositionally biased region" description="Polar residues" evidence="2">
    <location>
        <begin position="174"/>
        <end position="189"/>
    </location>
</feature>
<reference evidence="3" key="2">
    <citation type="submission" date="2020-11" db="EMBL/GenBank/DDBJ databases">
        <authorList>
            <person name="McCartney M.A."/>
            <person name="Auch B."/>
            <person name="Kono T."/>
            <person name="Mallez S."/>
            <person name="Becker A."/>
            <person name="Gohl D.M."/>
            <person name="Silverstein K.A.T."/>
            <person name="Koren S."/>
            <person name="Bechman K.B."/>
            <person name="Herman A."/>
            <person name="Abrahante J.E."/>
            <person name="Garbe J."/>
        </authorList>
    </citation>
    <scope>NUCLEOTIDE SEQUENCE</scope>
    <source>
        <strain evidence="3">Duluth1</strain>
        <tissue evidence="3">Whole animal</tissue>
    </source>
</reference>
<keyword evidence="4" id="KW-1185">Reference proteome</keyword>
<feature type="region of interest" description="Disordered" evidence="2">
    <location>
        <begin position="170"/>
        <end position="195"/>
    </location>
</feature>
<evidence type="ECO:0000256" key="2">
    <source>
        <dbReference type="SAM" id="MobiDB-lite"/>
    </source>
</evidence>
<evidence type="ECO:0000313" key="3">
    <source>
        <dbReference type="EMBL" id="KAH3894089.1"/>
    </source>
</evidence>
<feature type="non-terminal residue" evidence="3">
    <location>
        <position position="965"/>
    </location>
</feature>
<keyword evidence="1" id="KW-0175">Coiled coil</keyword>
<feature type="compositionally biased region" description="Basic and acidic residues" evidence="2">
    <location>
        <begin position="228"/>
        <end position="238"/>
    </location>
</feature>
<feature type="compositionally biased region" description="Basic and acidic residues" evidence="2">
    <location>
        <begin position="286"/>
        <end position="329"/>
    </location>
</feature>
<comment type="caution">
    <text evidence="3">The sequence shown here is derived from an EMBL/GenBank/DDBJ whole genome shotgun (WGS) entry which is preliminary data.</text>
</comment>
<organism evidence="3 4">
    <name type="scientific">Dreissena polymorpha</name>
    <name type="common">Zebra mussel</name>
    <name type="synonym">Mytilus polymorpha</name>
    <dbReference type="NCBI Taxonomy" id="45954"/>
    <lineage>
        <taxon>Eukaryota</taxon>
        <taxon>Metazoa</taxon>
        <taxon>Spiralia</taxon>
        <taxon>Lophotrochozoa</taxon>
        <taxon>Mollusca</taxon>
        <taxon>Bivalvia</taxon>
        <taxon>Autobranchia</taxon>
        <taxon>Heteroconchia</taxon>
        <taxon>Euheterodonta</taxon>
        <taxon>Imparidentia</taxon>
        <taxon>Neoheterodontei</taxon>
        <taxon>Myida</taxon>
        <taxon>Dreissenoidea</taxon>
        <taxon>Dreissenidae</taxon>
        <taxon>Dreissena</taxon>
    </lineage>
</organism>
<feature type="region of interest" description="Disordered" evidence="2">
    <location>
        <begin position="207"/>
        <end position="330"/>
    </location>
</feature>
<accession>A0A9D4S674</accession>
<name>A0A9D4S674_DREPO</name>
<reference evidence="3" key="1">
    <citation type="journal article" date="2019" name="bioRxiv">
        <title>The Genome of the Zebra Mussel, Dreissena polymorpha: A Resource for Invasive Species Research.</title>
        <authorList>
            <person name="McCartney M.A."/>
            <person name="Auch B."/>
            <person name="Kono T."/>
            <person name="Mallez S."/>
            <person name="Zhang Y."/>
            <person name="Obille A."/>
            <person name="Becker A."/>
            <person name="Abrahante J.E."/>
            <person name="Garbe J."/>
            <person name="Badalamenti J.P."/>
            <person name="Herman A."/>
            <person name="Mangelson H."/>
            <person name="Liachko I."/>
            <person name="Sullivan S."/>
            <person name="Sone E.D."/>
            <person name="Koren S."/>
            <person name="Silverstein K.A.T."/>
            <person name="Beckman K.B."/>
            <person name="Gohl D.M."/>
        </authorList>
    </citation>
    <scope>NUCLEOTIDE SEQUENCE</scope>
    <source>
        <strain evidence="3">Duluth1</strain>
        <tissue evidence="3">Whole animal</tissue>
    </source>
</reference>
<feature type="coiled-coil region" evidence="1">
    <location>
        <begin position="640"/>
        <end position="700"/>
    </location>
</feature>
<dbReference type="Proteomes" id="UP000828390">
    <property type="component" value="Unassembled WGS sequence"/>
</dbReference>
<feature type="coiled-coil region" evidence="1">
    <location>
        <begin position="354"/>
        <end position="381"/>
    </location>
</feature>
<feature type="coiled-coil region" evidence="1">
    <location>
        <begin position="725"/>
        <end position="853"/>
    </location>
</feature>
<feature type="compositionally biased region" description="Low complexity" evidence="2">
    <location>
        <begin position="129"/>
        <end position="145"/>
    </location>
</feature>
<proteinExistence type="predicted"/>
<dbReference type="EMBL" id="JAIWYP010000001">
    <property type="protein sequence ID" value="KAH3894089.1"/>
    <property type="molecule type" value="Genomic_DNA"/>
</dbReference>
<feature type="region of interest" description="Disordered" evidence="2">
    <location>
        <begin position="934"/>
        <end position="965"/>
    </location>
</feature>